<comment type="similarity">
    <text evidence="1 5">Belongs to the universal ribosomal protein uL29 family.</text>
</comment>
<dbReference type="InterPro" id="IPR001854">
    <property type="entry name" value="Ribosomal_uL29"/>
</dbReference>
<comment type="caution">
    <text evidence="7">The sequence shown here is derived from an EMBL/GenBank/DDBJ whole genome shotgun (WGS) entry which is preliminary data.</text>
</comment>
<keyword evidence="3 5" id="KW-0687">Ribonucleoprotein</keyword>
<evidence type="ECO:0000256" key="6">
    <source>
        <dbReference type="SAM" id="Coils"/>
    </source>
</evidence>
<evidence type="ECO:0000256" key="5">
    <source>
        <dbReference type="HAMAP-Rule" id="MF_00374"/>
    </source>
</evidence>
<name>A0A2M7B8M2_9BACT</name>
<dbReference type="Pfam" id="PF00831">
    <property type="entry name" value="Ribosomal_L29"/>
    <property type="match status" value="1"/>
</dbReference>
<evidence type="ECO:0000256" key="1">
    <source>
        <dbReference type="ARBA" id="ARBA00009254"/>
    </source>
</evidence>
<organism evidence="7 8">
    <name type="scientific">Candidatus Tagabacteria bacterium CG03_land_8_20_14_0_80_41_22</name>
    <dbReference type="NCBI Taxonomy" id="1975020"/>
    <lineage>
        <taxon>Bacteria</taxon>
        <taxon>Candidatus Tagaibacteriota</taxon>
    </lineage>
</organism>
<dbReference type="AlphaFoldDB" id="A0A2M7B8M2"/>
<dbReference type="InterPro" id="IPR036049">
    <property type="entry name" value="Ribosomal_uL29_sf"/>
</dbReference>
<dbReference type="GO" id="GO:1990904">
    <property type="term" value="C:ribonucleoprotein complex"/>
    <property type="evidence" value="ECO:0007669"/>
    <property type="project" value="UniProtKB-KW"/>
</dbReference>
<dbReference type="HAMAP" id="MF_00374">
    <property type="entry name" value="Ribosomal_uL29"/>
    <property type="match status" value="1"/>
</dbReference>
<dbReference type="GO" id="GO:0006412">
    <property type="term" value="P:translation"/>
    <property type="evidence" value="ECO:0007669"/>
    <property type="project" value="UniProtKB-UniRule"/>
</dbReference>
<evidence type="ECO:0000256" key="3">
    <source>
        <dbReference type="ARBA" id="ARBA00023274"/>
    </source>
</evidence>
<evidence type="ECO:0000256" key="2">
    <source>
        <dbReference type="ARBA" id="ARBA00022980"/>
    </source>
</evidence>
<accession>A0A2M7B8M2</accession>
<feature type="coiled-coil region" evidence="6">
    <location>
        <begin position="1"/>
        <end position="28"/>
    </location>
</feature>
<evidence type="ECO:0000313" key="7">
    <source>
        <dbReference type="EMBL" id="PIU99430.1"/>
    </source>
</evidence>
<keyword evidence="2 5" id="KW-0689">Ribosomal protein</keyword>
<dbReference type="GO" id="GO:0003735">
    <property type="term" value="F:structural constituent of ribosome"/>
    <property type="evidence" value="ECO:0007669"/>
    <property type="project" value="InterPro"/>
</dbReference>
<evidence type="ECO:0000256" key="4">
    <source>
        <dbReference type="ARBA" id="ARBA00035204"/>
    </source>
</evidence>
<protein>
    <recommendedName>
        <fullName evidence="4 5">Large ribosomal subunit protein uL29</fullName>
    </recommendedName>
</protein>
<dbReference type="GO" id="GO:0005840">
    <property type="term" value="C:ribosome"/>
    <property type="evidence" value="ECO:0007669"/>
    <property type="project" value="UniProtKB-KW"/>
</dbReference>
<gene>
    <name evidence="5 7" type="primary">rpmC</name>
    <name evidence="7" type="ORF">COS58_02290</name>
</gene>
<dbReference type="Proteomes" id="UP000228561">
    <property type="component" value="Unassembled WGS sequence"/>
</dbReference>
<proteinExistence type="inferred from homology"/>
<dbReference type="InterPro" id="IPR018254">
    <property type="entry name" value="Ribosomal_uL29_CS"/>
</dbReference>
<dbReference type="NCBIfam" id="TIGR00012">
    <property type="entry name" value="L29"/>
    <property type="match status" value="1"/>
</dbReference>
<dbReference type="SUPFAM" id="SSF46561">
    <property type="entry name" value="Ribosomal protein L29 (L29p)"/>
    <property type="match status" value="1"/>
</dbReference>
<reference evidence="8" key="1">
    <citation type="submission" date="2017-09" db="EMBL/GenBank/DDBJ databases">
        <title>Depth-based differentiation of microbial function through sediment-hosted aquifers and enrichment of novel symbionts in the deep terrestrial subsurface.</title>
        <authorList>
            <person name="Probst A.J."/>
            <person name="Ladd B."/>
            <person name="Jarett J.K."/>
            <person name="Geller-Mcgrath D.E."/>
            <person name="Sieber C.M.K."/>
            <person name="Emerson J.B."/>
            <person name="Anantharaman K."/>
            <person name="Thomas B.C."/>
            <person name="Malmstrom R."/>
            <person name="Stieglmeier M."/>
            <person name="Klingl A."/>
            <person name="Woyke T."/>
            <person name="Ryan C.M."/>
            <person name="Banfield J.F."/>
        </authorList>
    </citation>
    <scope>NUCLEOTIDE SEQUENCE [LARGE SCALE GENOMIC DNA]</scope>
</reference>
<evidence type="ECO:0000313" key="8">
    <source>
        <dbReference type="Proteomes" id="UP000228561"/>
    </source>
</evidence>
<dbReference type="Gene3D" id="1.10.287.310">
    <property type="match status" value="1"/>
</dbReference>
<dbReference type="PROSITE" id="PS00579">
    <property type="entry name" value="RIBOSOMAL_L29"/>
    <property type="match status" value="1"/>
</dbReference>
<dbReference type="EMBL" id="PEVG01000029">
    <property type="protein sequence ID" value="PIU99430.1"/>
    <property type="molecule type" value="Genomic_DNA"/>
</dbReference>
<keyword evidence="6" id="KW-0175">Coiled coil</keyword>
<sequence length="64" mass="7771">MAKIKELREKTENERENFLKDKREALRRFRFQASHGKTKNTKEAREIRRDIARINTLSREAVKK</sequence>